<accession>A0A1S7PJB7</accession>
<dbReference type="AlphaFoldDB" id="A0A1S7PJB7"/>
<protein>
    <submittedName>
        <fullName evidence="1">Phosphohistidine phosphatase</fullName>
    </submittedName>
</protein>
<sequence length="169" mass="18425">MTASSPSRVYLLRHAKAAWAAPGERDFDRGLNEAGFAEAEVIADLAADRHYRPDLLLSSTAARCRQTTQAWQRAFNEGIDIFYVDEMYNARSETYLSLIAAQAQAQSVMLVGHNPTMEATLEAMIGEDLLHAALPSGFPTSGLAVLDHDESAANGKNSWRLVDFLAPGK</sequence>
<dbReference type="Pfam" id="PF00300">
    <property type="entry name" value="His_Phos_1"/>
    <property type="match status" value="1"/>
</dbReference>
<dbReference type="EMBL" id="FBWG01000008">
    <property type="protein sequence ID" value="CUX22116.1"/>
    <property type="molecule type" value="Genomic_DNA"/>
</dbReference>
<gene>
    <name evidence="1" type="primary">sixA</name>
    <name evidence="1" type="ORF">AGR7C_Cc160033</name>
</gene>
<organism evidence="1 2">
    <name type="scientific">Agrobacterium deltaense Zutra 3/1</name>
    <dbReference type="NCBI Taxonomy" id="1183427"/>
    <lineage>
        <taxon>Bacteria</taxon>
        <taxon>Pseudomonadati</taxon>
        <taxon>Pseudomonadota</taxon>
        <taxon>Alphaproteobacteria</taxon>
        <taxon>Hyphomicrobiales</taxon>
        <taxon>Rhizobiaceae</taxon>
        <taxon>Rhizobium/Agrobacterium group</taxon>
        <taxon>Agrobacterium</taxon>
    </lineage>
</organism>
<reference evidence="1 2" key="1">
    <citation type="submission" date="2016-01" db="EMBL/GenBank/DDBJ databases">
        <authorList>
            <person name="Oliw E.H."/>
        </authorList>
    </citation>
    <scope>NUCLEOTIDE SEQUENCE [LARGE SCALE GENOMIC DNA]</scope>
    <source>
        <strain evidence="1 2">Zutra 3-1</strain>
    </source>
</reference>
<dbReference type="SMART" id="SM00855">
    <property type="entry name" value="PGAM"/>
    <property type="match status" value="1"/>
</dbReference>
<dbReference type="PANTHER" id="PTHR47623">
    <property type="entry name" value="OS09G0287300 PROTEIN"/>
    <property type="match status" value="1"/>
</dbReference>
<dbReference type="Gene3D" id="3.40.50.1240">
    <property type="entry name" value="Phosphoglycerate mutase-like"/>
    <property type="match status" value="1"/>
</dbReference>
<evidence type="ECO:0000313" key="2">
    <source>
        <dbReference type="Proteomes" id="UP000191987"/>
    </source>
</evidence>
<dbReference type="SUPFAM" id="SSF53254">
    <property type="entry name" value="Phosphoglycerate mutase-like"/>
    <property type="match status" value="1"/>
</dbReference>
<dbReference type="CDD" id="cd07067">
    <property type="entry name" value="HP_PGM_like"/>
    <property type="match status" value="1"/>
</dbReference>
<dbReference type="InterPro" id="IPR029033">
    <property type="entry name" value="His_PPase_superfam"/>
</dbReference>
<proteinExistence type="predicted"/>
<dbReference type="Proteomes" id="UP000191987">
    <property type="component" value="Unassembled WGS sequence"/>
</dbReference>
<name>A0A1S7PJB7_9HYPH</name>
<dbReference type="InterPro" id="IPR013078">
    <property type="entry name" value="His_Pase_superF_clade-1"/>
</dbReference>
<evidence type="ECO:0000313" key="1">
    <source>
        <dbReference type="EMBL" id="CUX22116.1"/>
    </source>
</evidence>
<dbReference type="PANTHER" id="PTHR47623:SF1">
    <property type="entry name" value="OS09G0287300 PROTEIN"/>
    <property type="match status" value="1"/>
</dbReference>